<gene>
    <name evidence="1" type="ORF">O181_003788</name>
</gene>
<reference evidence="1" key="1">
    <citation type="submission" date="2021-03" db="EMBL/GenBank/DDBJ databases">
        <title>Draft genome sequence of rust myrtle Austropuccinia psidii MF-1, a brazilian biotype.</title>
        <authorList>
            <person name="Quecine M.C."/>
            <person name="Pachon D.M.R."/>
            <person name="Bonatelli M.L."/>
            <person name="Correr F.H."/>
            <person name="Franceschini L.M."/>
            <person name="Leite T.F."/>
            <person name="Margarido G.R.A."/>
            <person name="Almeida C.A."/>
            <person name="Ferrarezi J.A."/>
            <person name="Labate C.A."/>
        </authorList>
    </citation>
    <scope>NUCLEOTIDE SEQUENCE</scope>
    <source>
        <strain evidence="1">MF-1</strain>
    </source>
</reference>
<name>A0A9Q3BF30_9BASI</name>
<accession>A0A9Q3BF30</accession>
<evidence type="ECO:0000313" key="1">
    <source>
        <dbReference type="EMBL" id="MBW0464073.1"/>
    </source>
</evidence>
<organism evidence="1 2">
    <name type="scientific">Austropuccinia psidii MF-1</name>
    <dbReference type="NCBI Taxonomy" id="1389203"/>
    <lineage>
        <taxon>Eukaryota</taxon>
        <taxon>Fungi</taxon>
        <taxon>Dikarya</taxon>
        <taxon>Basidiomycota</taxon>
        <taxon>Pucciniomycotina</taxon>
        <taxon>Pucciniomycetes</taxon>
        <taxon>Pucciniales</taxon>
        <taxon>Sphaerophragmiaceae</taxon>
        <taxon>Austropuccinia</taxon>
    </lineage>
</organism>
<dbReference type="EMBL" id="AVOT02000693">
    <property type="protein sequence ID" value="MBW0464073.1"/>
    <property type="molecule type" value="Genomic_DNA"/>
</dbReference>
<proteinExistence type="predicted"/>
<dbReference type="AlphaFoldDB" id="A0A9Q3BF30"/>
<comment type="caution">
    <text evidence="1">The sequence shown here is derived from an EMBL/GenBank/DDBJ whole genome shotgun (WGS) entry which is preliminary data.</text>
</comment>
<keyword evidence="2" id="KW-1185">Reference proteome</keyword>
<sequence length="594" mass="69558">MKVVQMIILAFATSYSAGKFELSKSLKDADIERESSIQPTQILQTSVAQDAEAHGLKGQMPSNERKVSQVQKNLFSNRETILRLFLGFQSMKQSRNVLENNEFLKVQSSGIPRIDKVKHRTSRLAQAQKSNHATLLEDYPKITRDFIKMSRKILSELESVDQEVAFITQAYLKKLSGSKSGVVFSKPATSSLISRRPMLLPSLPSMRFMEPILDSSKKSGLSDGFLSQDNIDMINQIRVNNVPPELNRILHKLKLLSMNARLSTKDLEPKLETEVVFETHIFQTLRFLYENQLCDQQVLKAFFSTENTLERTYKHLRNLFDRRRQPSQALYFTLMPEMSFVLNDWNTAHLHSLLKELEQTQQVQLVELLLIGAIAEYKKDNRFHPAIETIMNPVIQDRILKHWYLDGQPDLSTKQKVEVWFQELVRFFGNAHHSITRLEYLISYYLLNFVKMYQSSHFPALSLSKSNDDFFLHKKFELFQAGIRLHEAINRSLDYEYLSRLPWDQKEYLTTEITDELIRSATLETQRKAYEYKFILEHLKTIEDDELLGWIQENTLIEFYETLLRPKERRNLWSFNELPFKLITTKKYLLPSYS</sequence>
<protein>
    <submittedName>
        <fullName evidence="1">Uncharacterized protein</fullName>
    </submittedName>
</protein>
<dbReference type="Proteomes" id="UP000765509">
    <property type="component" value="Unassembled WGS sequence"/>
</dbReference>
<dbReference type="OrthoDB" id="2499263at2759"/>
<evidence type="ECO:0000313" key="2">
    <source>
        <dbReference type="Proteomes" id="UP000765509"/>
    </source>
</evidence>